<geneLocation type="plasmid" evidence="2">
    <name>pdrdi</name>
</geneLocation>
<gene>
    <name evidence="1" type="ORF">DVJ83_17945</name>
</gene>
<accession>A0A345IMQ8</accession>
<dbReference type="Proteomes" id="UP000253744">
    <property type="component" value="Plasmid pDrdI"/>
</dbReference>
<evidence type="ECO:0000313" key="1">
    <source>
        <dbReference type="EMBL" id="AXH00981.1"/>
    </source>
</evidence>
<protein>
    <submittedName>
        <fullName evidence="1">Uncharacterized protein</fullName>
    </submittedName>
</protein>
<evidence type="ECO:0000313" key="2">
    <source>
        <dbReference type="Proteomes" id="UP000253744"/>
    </source>
</evidence>
<reference evidence="1 2" key="1">
    <citation type="submission" date="2018-07" db="EMBL/GenBank/DDBJ databases">
        <title>Complete Genome and Methylome Analysis of Deinococcus wulumuqiensis NEB 479.</title>
        <authorList>
            <person name="Fomenkov A."/>
            <person name="Luyten Y."/>
            <person name="Vincze T."/>
            <person name="Anton B.P."/>
            <person name="Clark T."/>
            <person name="Roberts R.J."/>
            <person name="Morgan R.D."/>
        </authorList>
    </citation>
    <scope>NUCLEOTIDE SEQUENCE [LARGE SCALE GENOMIC DNA]</scope>
    <source>
        <strain evidence="1 2">NEB 479</strain>
        <plasmid evidence="2">Plasmid pdrdi</plasmid>
    </source>
</reference>
<dbReference type="KEGG" id="dwu:DVJ83_17945"/>
<dbReference type="EMBL" id="CP031163">
    <property type="protein sequence ID" value="AXH00981.1"/>
    <property type="molecule type" value="Genomic_DNA"/>
</dbReference>
<sequence length="116" mass="12847">MSRLDKIEALERELHAERLALVRDALDLHGQPVQVLYTLTDDTRLPDVIGIGAGEIGADLEVDDEAEDRVRQLDAAGGLEQLLALVLGDFDPEIRRGDVALLTYRTDGSWIRQRGT</sequence>
<organism evidence="1 2">
    <name type="scientific">Deinococcus wulumuqiensis</name>
    <dbReference type="NCBI Taxonomy" id="980427"/>
    <lineage>
        <taxon>Bacteria</taxon>
        <taxon>Thermotogati</taxon>
        <taxon>Deinococcota</taxon>
        <taxon>Deinococci</taxon>
        <taxon>Deinococcales</taxon>
        <taxon>Deinococcaceae</taxon>
        <taxon>Deinococcus</taxon>
    </lineage>
</organism>
<proteinExistence type="predicted"/>
<keyword evidence="1" id="KW-0614">Plasmid</keyword>
<dbReference type="RefSeq" id="WP_114673629.1">
    <property type="nucleotide sequence ID" value="NZ_CP031163.1"/>
</dbReference>
<dbReference type="AlphaFoldDB" id="A0A345IMQ8"/>
<name>A0A345IMQ8_9DEIO</name>